<protein>
    <recommendedName>
        <fullName evidence="3">DUF4089 domain-containing protein</fullName>
    </recommendedName>
</protein>
<dbReference type="AlphaFoldDB" id="A0A1M5KA53"/>
<sequence length="61" mass="6594">MMAADPLDEYIDAVSKALAMPVEDAWKPAVKANLEVSLRLARLVDEFALSDETEPASVFAA</sequence>
<dbReference type="Proteomes" id="UP000190675">
    <property type="component" value="Chromosome I"/>
</dbReference>
<organism evidence="1 2">
    <name type="scientific">Bradyrhizobium erythrophlei</name>
    <dbReference type="NCBI Taxonomy" id="1437360"/>
    <lineage>
        <taxon>Bacteria</taxon>
        <taxon>Pseudomonadati</taxon>
        <taxon>Pseudomonadota</taxon>
        <taxon>Alphaproteobacteria</taxon>
        <taxon>Hyphomicrobiales</taxon>
        <taxon>Nitrobacteraceae</taxon>
        <taxon>Bradyrhizobium</taxon>
    </lineage>
</organism>
<reference evidence="1 2" key="1">
    <citation type="submission" date="2016-11" db="EMBL/GenBank/DDBJ databases">
        <authorList>
            <person name="Jaros S."/>
            <person name="Januszkiewicz K."/>
            <person name="Wedrychowicz H."/>
        </authorList>
    </citation>
    <scope>NUCLEOTIDE SEQUENCE [LARGE SCALE GENOMIC DNA]</scope>
    <source>
        <strain evidence="1 2">GAS242</strain>
    </source>
</reference>
<evidence type="ECO:0000313" key="1">
    <source>
        <dbReference type="EMBL" id="SHG49667.1"/>
    </source>
</evidence>
<name>A0A1M5KA53_9BRAD</name>
<evidence type="ECO:0000313" key="2">
    <source>
        <dbReference type="Proteomes" id="UP000190675"/>
    </source>
</evidence>
<accession>A0A1M5KA53</accession>
<proteinExistence type="predicted"/>
<evidence type="ECO:0008006" key="3">
    <source>
        <dbReference type="Google" id="ProtNLM"/>
    </source>
</evidence>
<dbReference type="EMBL" id="LT670818">
    <property type="protein sequence ID" value="SHG49667.1"/>
    <property type="molecule type" value="Genomic_DNA"/>
</dbReference>
<gene>
    <name evidence="1" type="ORF">SAMN05444169_2735</name>
</gene>
<dbReference type="InterPro" id="IPR025148">
    <property type="entry name" value="AtzG-like"/>
</dbReference>
<dbReference type="Pfam" id="PF13318">
    <property type="entry name" value="AtzG-like"/>
    <property type="match status" value="1"/>
</dbReference>